<proteinExistence type="predicted"/>
<comment type="caution">
    <text evidence="1">The sequence shown here is derived from an EMBL/GenBank/DDBJ whole genome shotgun (WGS) entry which is preliminary data.</text>
</comment>
<evidence type="ECO:0000313" key="1">
    <source>
        <dbReference type="EMBL" id="KAH7980490.1"/>
    </source>
</evidence>
<accession>A0ACB8E175</accession>
<sequence length="421" mass="47507">MDSVACADYLVVSQILDYVAVSDLFNTSEVCRLWQVISLGLLRRKLRYLCYCHIKSEEKCQTTASGLPKFLEDFCRDLRRFIQIAQQAGCSPTFGFLSYSSNPKDEKAVVQQVQSNLSPRCVVVYHRSKTITMRPRDDPTKACSVHRGITGAFLFGPSPPTPCHRRPSSNSSNSSSSRRAAAAVEAGSSKSCPATEAPDVPAPPYRRQCSFKRSRLEKLSKLLRRAVLRRPVEDPCLRNVAPGVMLFHSFRIPMEDGRCLTTHWKEEHTGRVVAVSFMRLFQQRDAMRVRSLLSNFRREFSPCRSNTPRSSRRASTPSSIRRNPVGSSTSSCSRDSNSSSSSRRNSPCPRDTFVIVLQNSMEDTQELQALVELFPQVPVMSISGEFLRDEELLLMGEPLAKRKVILQLHADARFLHYTSFR</sequence>
<protein>
    <submittedName>
        <fullName evidence="1">Uncharacterized protein</fullName>
    </submittedName>
</protein>
<reference evidence="1" key="1">
    <citation type="submission" date="2020-05" db="EMBL/GenBank/DDBJ databases">
        <title>Large-scale comparative analyses of tick genomes elucidate their genetic diversity and vector capacities.</title>
        <authorList>
            <person name="Jia N."/>
            <person name="Wang J."/>
            <person name="Shi W."/>
            <person name="Du L."/>
            <person name="Sun Y."/>
            <person name="Zhan W."/>
            <person name="Jiang J."/>
            <person name="Wang Q."/>
            <person name="Zhang B."/>
            <person name="Ji P."/>
            <person name="Sakyi L.B."/>
            <person name="Cui X."/>
            <person name="Yuan T."/>
            <person name="Jiang B."/>
            <person name="Yang W."/>
            <person name="Lam T.T.-Y."/>
            <person name="Chang Q."/>
            <person name="Ding S."/>
            <person name="Wang X."/>
            <person name="Zhu J."/>
            <person name="Ruan X."/>
            <person name="Zhao L."/>
            <person name="Wei J."/>
            <person name="Que T."/>
            <person name="Du C."/>
            <person name="Cheng J."/>
            <person name="Dai P."/>
            <person name="Han X."/>
            <person name="Huang E."/>
            <person name="Gao Y."/>
            <person name="Liu J."/>
            <person name="Shao H."/>
            <person name="Ye R."/>
            <person name="Li L."/>
            <person name="Wei W."/>
            <person name="Wang X."/>
            <person name="Wang C."/>
            <person name="Yang T."/>
            <person name="Huo Q."/>
            <person name="Li W."/>
            <person name="Guo W."/>
            <person name="Chen H."/>
            <person name="Zhou L."/>
            <person name="Ni X."/>
            <person name="Tian J."/>
            <person name="Zhou Y."/>
            <person name="Sheng Y."/>
            <person name="Liu T."/>
            <person name="Pan Y."/>
            <person name="Xia L."/>
            <person name="Li J."/>
            <person name="Zhao F."/>
            <person name="Cao W."/>
        </authorList>
    </citation>
    <scope>NUCLEOTIDE SEQUENCE</scope>
    <source>
        <strain evidence="1">Dsil-2018</strain>
    </source>
</reference>
<dbReference type="EMBL" id="CM023470">
    <property type="protein sequence ID" value="KAH7980490.1"/>
    <property type="molecule type" value="Genomic_DNA"/>
</dbReference>
<dbReference type="Proteomes" id="UP000821865">
    <property type="component" value="Chromosome 1"/>
</dbReference>
<gene>
    <name evidence="1" type="ORF">HPB49_016645</name>
</gene>
<keyword evidence="2" id="KW-1185">Reference proteome</keyword>
<organism evidence="1 2">
    <name type="scientific">Dermacentor silvarum</name>
    <name type="common">Tick</name>
    <dbReference type="NCBI Taxonomy" id="543639"/>
    <lineage>
        <taxon>Eukaryota</taxon>
        <taxon>Metazoa</taxon>
        <taxon>Ecdysozoa</taxon>
        <taxon>Arthropoda</taxon>
        <taxon>Chelicerata</taxon>
        <taxon>Arachnida</taxon>
        <taxon>Acari</taxon>
        <taxon>Parasitiformes</taxon>
        <taxon>Ixodida</taxon>
        <taxon>Ixodoidea</taxon>
        <taxon>Ixodidae</taxon>
        <taxon>Rhipicephalinae</taxon>
        <taxon>Dermacentor</taxon>
    </lineage>
</organism>
<name>A0ACB8E175_DERSI</name>
<evidence type="ECO:0000313" key="2">
    <source>
        <dbReference type="Proteomes" id="UP000821865"/>
    </source>
</evidence>